<dbReference type="Proteomes" id="UP001226750">
    <property type="component" value="Chromosome"/>
</dbReference>
<sequence length="80" mass="8831">MDTKSLVAPFYVDSPLKISLNTDSGELTVKSYHFLSDGGQMEFQIQFSPQATQEMIQALAVFQEKIDIGALLNAKPHTAQ</sequence>
<organism evidence="1 2">
    <name type="scientific">Gallibacterium anatis</name>
    <dbReference type="NCBI Taxonomy" id="750"/>
    <lineage>
        <taxon>Bacteria</taxon>
        <taxon>Pseudomonadati</taxon>
        <taxon>Pseudomonadota</taxon>
        <taxon>Gammaproteobacteria</taxon>
        <taxon>Pasteurellales</taxon>
        <taxon>Pasteurellaceae</taxon>
        <taxon>Gallibacterium</taxon>
    </lineage>
</organism>
<keyword evidence="2" id="KW-1185">Reference proteome</keyword>
<dbReference type="EMBL" id="CP126975">
    <property type="protein sequence ID" value="WIM80317.1"/>
    <property type="molecule type" value="Genomic_DNA"/>
</dbReference>
<accession>A0AAX3XEW5</accession>
<gene>
    <name evidence="1" type="ORF">QP018_03550</name>
</gene>
<dbReference type="AlphaFoldDB" id="A0AAX3XEW5"/>
<evidence type="ECO:0000313" key="1">
    <source>
        <dbReference type="EMBL" id="WIM80317.1"/>
    </source>
</evidence>
<protein>
    <submittedName>
        <fullName evidence="1">Uncharacterized protein</fullName>
    </submittedName>
</protein>
<proteinExistence type="predicted"/>
<dbReference type="RefSeq" id="WP_052119816.1">
    <property type="nucleotide sequence ID" value="NZ_CP126975.1"/>
</dbReference>
<reference evidence="1 2" key="1">
    <citation type="submission" date="2023-06" db="EMBL/GenBank/DDBJ databases">
        <title>Complete Genome Sequence of Gallibacterium anatis Strain BJF12, Isolated from a chicken with diarrhea.</title>
        <authorList>
            <person name="Guo F."/>
            <person name="Bu W."/>
            <person name="Xu F."/>
            <person name="Wen T."/>
        </authorList>
    </citation>
    <scope>NUCLEOTIDE SEQUENCE [LARGE SCALE GENOMIC DNA]</scope>
    <source>
        <strain evidence="1 2">BJF12</strain>
    </source>
</reference>
<evidence type="ECO:0000313" key="2">
    <source>
        <dbReference type="Proteomes" id="UP001226750"/>
    </source>
</evidence>
<name>A0AAX3XEW5_9PAST</name>